<gene>
    <name evidence="2" type="ORF">D915_009567</name>
</gene>
<dbReference type="EMBL" id="JXXN02005821">
    <property type="protein sequence ID" value="THD19695.1"/>
    <property type="molecule type" value="Genomic_DNA"/>
</dbReference>
<evidence type="ECO:0000313" key="2">
    <source>
        <dbReference type="EMBL" id="THD19695.1"/>
    </source>
</evidence>
<keyword evidence="3" id="KW-1185">Reference proteome</keyword>
<name>A0A4E0QWD1_FASHE</name>
<sequence length="86" mass="10114">MVREKLVSSEFTSYSSQSWRNNLVHKPTLCFDEQSQTILLRVHTTESIRKGELMIWIDVLICSIGILFAAYVIYRKHRLRPQVFGQ</sequence>
<dbReference type="AlphaFoldDB" id="A0A4E0QWD1"/>
<evidence type="ECO:0000313" key="3">
    <source>
        <dbReference type="Proteomes" id="UP000230066"/>
    </source>
</evidence>
<dbReference type="Proteomes" id="UP000230066">
    <property type="component" value="Unassembled WGS sequence"/>
</dbReference>
<keyword evidence="1" id="KW-0812">Transmembrane</keyword>
<keyword evidence="1" id="KW-1133">Transmembrane helix</keyword>
<accession>A0A4E0QWD1</accession>
<comment type="caution">
    <text evidence="2">The sequence shown here is derived from an EMBL/GenBank/DDBJ whole genome shotgun (WGS) entry which is preliminary data.</text>
</comment>
<proteinExistence type="predicted"/>
<reference evidence="2" key="1">
    <citation type="submission" date="2019-03" db="EMBL/GenBank/DDBJ databases">
        <title>Improved annotation for the trematode Fasciola hepatica.</title>
        <authorList>
            <person name="Choi Y.-J."/>
            <person name="Martin J."/>
            <person name="Mitreva M."/>
        </authorList>
    </citation>
    <scope>NUCLEOTIDE SEQUENCE [LARGE SCALE GENOMIC DNA]</scope>
</reference>
<organism evidence="2 3">
    <name type="scientific">Fasciola hepatica</name>
    <name type="common">Liver fluke</name>
    <dbReference type="NCBI Taxonomy" id="6192"/>
    <lineage>
        <taxon>Eukaryota</taxon>
        <taxon>Metazoa</taxon>
        <taxon>Spiralia</taxon>
        <taxon>Lophotrochozoa</taxon>
        <taxon>Platyhelminthes</taxon>
        <taxon>Trematoda</taxon>
        <taxon>Digenea</taxon>
        <taxon>Plagiorchiida</taxon>
        <taxon>Echinostomata</taxon>
        <taxon>Echinostomatoidea</taxon>
        <taxon>Fasciolidae</taxon>
        <taxon>Fasciola</taxon>
    </lineage>
</organism>
<protein>
    <submittedName>
        <fullName evidence="2">Uncharacterized protein</fullName>
    </submittedName>
</protein>
<feature type="transmembrane region" description="Helical" evidence="1">
    <location>
        <begin position="53"/>
        <end position="74"/>
    </location>
</feature>
<evidence type="ECO:0000256" key="1">
    <source>
        <dbReference type="SAM" id="Phobius"/>
    </source>
</evidence>
<keyword evidence="1" id="KW-0472">Membrane</keyword>